<dbReference type="SMART" id="SM00855">
    <property type="entry name" value="PGAM"/>
    <property type="match status" value="1"/>
</dbReference>
<gene>
    <name evidence="1" type="primary">sixA</name>
    <name evidence="1" type="ORF">V5E97_14475</name>
</gene>
<dbReference type="InterPro" id="IPR004449">
    <property type="entry name" value="SixA"/>
</dbReference>
<dbReference type="GO" id="GO:0101006">
    <property type="term" value="F:protein histidine phosphatase activity"/>
    <property type="evidence" value="ECO:0007669"/>
    <property type="project" value="InterPro"/>
</dbReference>
<dbReference type="InterPro" id="IPR050275">
    <property type="entry name" value="PGM_Phosphatase"/>
</dbReference>
<organism evidence="1">
    <name type="scientific">Singulisphaera sp. Ch08</name>
    <dbReference type="NCBI Taxonomy" id="3120278"/>
    <lineage>
        <taxon>Bacteria</taxon>
        <taxon>Pseudomonadati</taxon>
        <taxon>Planctomycetota</taxon>
        <taxon>Planctomycetia</taxon>
        <taxon>Isosphaerales</taxon>
        <taxon>Isosphaeraceae</taxon>
        <taxon>Singulisphaera</taxon>
    </lineage>
</organism>
<name>A0AAU7CPW6_9BACT</name>
<dbReference type="GO" id="GO:0005737">
    <property type="term" value="C:cytoplasm"/>
    <property type="evidence" value="ECO:0007669"/>
    <property type="project" value="InterPro"/>
</dbReference>
<dbReference type="InterPro" id="IPR013078">
    <property type="entry name" value="His_Pase_superF_clade-1"/>
</dbReference>
<dbReference type="Gene3D" id="3.40.50.1240">
    <property type="entry name" value="Phosphoglycerate mutase-like"/>
    <property type="match status" value="1"/>
</dbReference>
<proteinExistence type="predicted"/>
<reference evidence="1" key="1">
    <citation type="submission" date="2024-05" db="EMBL/GenBank/DDBJ databases">
        <title>Planctomycetes of the genus Singulisphaera possess chitinolytic capabilities.</title>
        <authorList>
            <person name="Ivanova A."/>
        </authorList>
    </citation>
    <scope>NUCLEOTIDE SEQUENCE</scope>
    <source>
        <strain evidence="1">Ch08T</strain>
    </source>
</reference>
<dbReference type="InterPro" id="IPR029033">
    <property type="entry name" value="His_PPase_superfam"/>
</dbReference>
<dbReference type="NCBIfam" id="TIGR00249">
    <property type="entry name" value="sixA"/>
    <property type="match status" value="1"/>
</dbReference>
<evidence type="ECO:0000313" key="1">
    <source>
        <dbReference type="EMBL" id="XBH07196.1"/>
    </source>
</evidence>
<protein>
    <submittedName>
        <fullName evidence="1">Phosphohistidine phosphatase SixA</fullName>
    </submittedName>
</protein>
<dbReference type="Pfam" id="PF00300">
    <property type="entry name" value="His_Phos_1"/>
    <property type="match status" value="1"/>
</dbReference>
<dbReference type="EMBL" id="CP155447">
    <property type="protein sequence ID" value="XBH07196.1"/>
    <property type="molecule type" value="Genomic_DNA"/>
</dbReference>
<sequence>MNQLYLLRHGQAVDHGDPGFADDDRPLTPAGEKRVKQVAKGLNRLDFEVDRILSSPLPRARKTAEIVADVLGISECLEFADVLRAGSQASKVHEWLGTRAEARIMLVGHNPTLSDLISLLIAAGPATSPFELGKAGIAALSGTISSPMTLDWLARPRLLRKLGGS</sequence>
<dbReference type="AlphaFoldDB" id="A0AAU7CPW6"/>
<accession>A0AAU7CPW6</accession>
<dbReference type="PANTHER" id="PTHR48100">
    <property type="entry name" value="BROAD-SPECIFICITY PHOSPHATASE YOR283W-RELATED"/>
    <property type="match status" value="1"/>
</dbReference>
<dbReference type="RefSeq" id="WP_406700039.1">
    <property type="nucleotide sequence ID" value="NZ_CP155447.1"/>
</dbReference>
<dbReference type="SUPFAM" id="SSF53254">
    <property type="entry name" value="Phosphoglycerate mutase-like"/>
    <property type="match status" value="1"/>
</dbReference>
<dbReference type="CDD" id="cd07067">
    <property type="entry name" value="HP_PGM_like"/>
    <property type="match status" value="1"/>
</dbReference>